<feature type="domain" description="ER-bound oxygenase mpaB/mpaB'/Rubber oxygenase catalytic" evidence="1">
    <location>
        <begin position="9"/>
        <end position="234"/>
    </location>
</feature>
<name>A0ABQ3MFX7_9PSEU</name>
<dbReference type="PANTHER" id="PTHR36151:SF3">
    <property type="entry name" value="ER-BOUND OXYGENASE MPAB_MPAB'_RUBBER OXYGENASE CATALYTIC DOMAIN-CONTAINING PROTEIN"/>
    <property type="match status" value="1"/>
</dbReference>
<reference evidence="3" key="1">
    <citation type="journal article" date="2019" name="Int. J. Syst. Evol. Microbiol.">
        <title>The Global Catalogue of Microorganisms (GCM) 10K type strain sequencing project: providing services to taxonomists for standard genome sequencing and annotation.</title>
        <authorList>
            <consortium name="The Broad Institute Genomics Platform"/>
            <consortium name="The Broad Institute Genome Sequencing Center for Infectious Disease"/>
            <person name="Wu L."/>
            <person name="Ma J."/>
        </authorList>
    </citation>
    <scope>NUCLEOTIDE SEQUENCE [LARGE SCALE GENOMIC DNA]</scope>
    <source>
        <strain evidence="3">CGMCC 4.7367</strain>
    </source>
</reference>
<dbReference type="PANTHER" id="PTHR36151">
    <property type="entry name" value="BLR2777 PROTEIN"/>
    <property type="match status" value="1"/>
</dbReference>
<sequence>MPDPNSVSWQMHADPTMWIAGIASLYLQALHPKAVAGVVQNSNFQADPLGRLKRTADFVGLGVYGTDEEIATASARVRATHRSLRGVVDGRSFRVDEPELLLWVHCSEVYSFETVLNRAGYGLTDRQKDRYYEEQRFAAGLVGLHPDEVPGSRRQMADYLDRMRPVLRRTTDSDVIYTFLHGPPVRGFVRHGLPVYRVLVGHLAYSVLPDWALELHGRPAYARADLWLRMMRRTALLVPGKIRRLAPPGHLKRAIERHGKHVTPSKARLP</sequence>
<keyword evidence="3" id="KW-1185">Reference proteome</keyword>
<comment type="caution">
    <text evidence="2">The sequence shown here is derived from an EMBL/GenBank/DDBJ whole genome shotgun (WGS) entry which is preliminary data.</text>
</comment>
<organism evidence="2 3">
    <name type="scientific">Lentzea cavernae</name>
    <dbReference type="NCBI Taxonomy" id="2020703"/>
    <lineage>
        <taxon>Bacteria</taxon>
        <taxon>Bacillati</taxon>
        <taxon>Actinomycetota</taxon>
        <taxon>Actinomycetes</taxon>
        <taxon>Pseudonocardiales</taxon>
        <taxon>Pseudonocardiaceae</taxon>
        <taxon>Lentzea</taxon>
    </lineage>
</organism>
<evidence type="ECO:0000259" key="1">
    <source>
        <dbReference type="Pfam" id="PF09995"/>
    </source>
</evidence>
<evidence type="ECO:0000313" key="3">
    <source>
        <dbReference type="Proteomes" id="UP000605568"/>
    </source>
</evidence>
<accession>A0ABQ3MFX7</accession>
<dbReference type="Proteomes" id="UP000605568">
    <property type="component" value="Unassembled WGS sequence"/>
</dbReference>
<dbReference type="EMBL" id="BNAR01000003">
    <property type="protein sequence ID" value="GHH36863.1"/>
    <property type="molecule type" value="Genomic_DNA"/>
</dbReference>
<protein>
    <recommendedName>
        <fullName evidence="1">ER-bound oxygenase mpaB/mpaB'/Rubber oxygenase catalytic domain-containing protein</fullName>
    </recommendedName>
</protein>
<dbReference type="InterPro" id="IPR018713">
    <property type="entry name" value="MPAB/Lcp_cat_dom"/>
</dbReference>
<proteinExistence type="predicted"/>
<dbReference type="Pfam" id="PF09995">
    <property type="entry name" value="MPAB_Lcp_cat"/>
    <property type="match status" value="1"/>
</dbReference>
<gene>
    <name evidence="2" type="ORF">GCM10017774_24570</name>
</gene>
<evidence type="ECO:0000313" key="2">
    <source>
        <dbReference type="EMBL" id="GHH36863.1"/>
    </source>
</evidence>